<feature type="transmembrane region" description="Helical" evidence="1">
    <location>
        <begin position="183"/>
        <end position="216"/>
    </location>
</feature>
<keyword evidence="1" id="KW-0472">Membrane</keyword>
<feature type="transmembrane region" description="Helical" evidence="1">
    <location>
        <begin position="106"/>
        <end position="128"/>
    </location>
</feature>
<evidence type="ECO:0000256" key="1">
    <source>
        <dbReference type="SAM" id="Phobius"/>
    </source>
</evidence>
<comment type="caution">
    <text evidence="2">The sequence shown here is derived from an EMBL/GenBank/DDBJ whole genome shotgun (WGS) entry which is preliminary data.</text>
</comment>
<feature type="transmembrane region" description="Helical" evidence="1">
    <location>
        <begin position="134"/>
        <end position="162"/>
    </location>
</feature>
<organism evidence="2 3">
    <name type="scientific">Plantactinospora siamensis</name>
    <dbReference type="NCBI Taxonomy" id="555372"/>
    <lineage>
        <taxon>Bacteria</taxon>
        <taxon>Bacillati</taxon>
        <taxon>Actinomycetota</taxon>
        <taxon>Actinomycetes</taxon>
        <taxon>Micromonosporales</taxon>
        <taxon>Micromonosporaceae</taxon>
        <taxon>Plantactinospora</taxon>
    </lineage>
</organism>
<dbReference type="EMBL" id="JBHLUE010000003">
    <property type="protein sequence ID" value="MFC0563506.1"/>
    <property type="molecule type" value="Genomic_DNA"/>
</dbReference>
<keyword evidence="1" id="KW-0812">Transmembrane</keyword>
<accession>A0ABV6NRW3</accession>
<keyword evidence="3" id="KW-1185">Reference proteome</keyword>
<dbReference type="RefSeq" id="WP_377336142.1">
    <property type="nucleotide sequence ID" value="NZ_JBHLUE010000003.1"/>
</dbReference>
<keyword evidence="1" id="KW-1133">Transmembrane helix</keyword>
<dbReference type="Proteomes" id="UP001589894">
    <property type="component" value="Unassembled WGS sequence"/>
</dbReference>
<dbReference type="Pfam" id="PF04854">
    <property type="entry name" value="DUF624"/>
    <property type="match status" value="1"/>
</dbReference>
<gene>
    <name evidence="2" type="ORF">ACFFHU_04900</name>
</gene>
<proteinExistence type="predicted"/>
<reference evidence="2 3" key="1">
    <citation type="submission" date="2024-09" db="EMBL/GenBank/DDBJ databases">
        <authorList>
            <person name="Sun Q."/>
            <person name="Mori K."/>
        </authorList>
    </citation>
    <scope>NUCLEOTIDE SEQUENCE [LARGE SCALE GENOMIC DNA]</scope>
    <source>
        <strain evidence="2 3">TBRC 2205</strain>
    </source>
</reference>
<feature type="transmembrane region" description="Helical" evidence="1">
    <location>
        <begin position="20"/>
        <end position="44"/>
    </location>
</feature>
<evidence type="ECO:0000313" key="3">
    <source>
        <dbReference type="Proteomes" id="UP001589894"/>
    </source>
</evidence>
<sequence>MISGARGQFGVGPLARGAALAYTLLTVQALLLVTAAPLLAWPLLVPPLLLDRDASTIALVAACAVPLGPALSAALYALRRRSLDLTDLHPARAFWRGYRANWAQVLTIWVPLLLGLAIVAVNLAHFSAAAVPGWWAALLVVLALVATLGGVNALVIVSLFAFRTRDVVRLALYFLVRAPRVTLGVAAVLVVAAGIAATASIAVLAVFGSLLGLALLWASGPLIDAVTKEFTA</sequence>
<feature type="transmembrane region" description="Helical" evidence="1">
    <location>
        <begin position="56"/>
        <end position="78"/>
    </location>
</feature>
<evidence type="ECO:0000313" key="2">
    <source>
        <dbReference type="EMBL" id="MFC0563506.1"/>
    </source>
</evidence>
<dbReference type="InterPro" id="IPR006938">
    <property type="entry name" value="DUF624"/>
</dbReference>
<protein>
    <submittedName>
        <fullName evidence="2">DUF624 domain-containing protein</fullName>
    </submittedName>
</protein>
<name>A0ABV6NRW3_9ACTN</name>